<reference evidence="1" key="1">
    <citation type="submission" date="2021-01" db="EMBL/GenBank/DDBJ databases">
        <authorList>
            <person name="Corre E."/>
            <person name="Pelletier E."/>
            <person name="Niang G."/>
            <person name="Scheremetjew M."/>
            <person name="Finn R."/>
            <person name="Kale V."/>
            <person name="Holt S."/>
            <person name="Cochrane G."/>
            <person name="Meng A."/>
            <person name="Brown T."/>
            <person name="Cohen L."/>
        </authorList>
    </citation>
    <scope>NUCLEOTIDE SEQUENCE</scope>
    <source>
        <strain evidence="1">CCMP1452</strain>
    </source>
</reference>
<gene>
    <name evidence="1" type="ORF">EANT1437_LOCUS2866</name>
</gene>
<dbReference type="EMBL" id="HBHI01005662">
    <property type="protein sequence ID" value="CAD9659064.1"/>
    <property type="molecule type" value="Transcribed_RNA"/>
</dbReference>
<accession>A0A7S2R2Q1</accession>
<organism evidence="1">
    <name type="scientific">Eucampia antarctica</name>
    <dbReference type="NCBI Taxonomy" id="49252"/>
    <lineage>
        <taxon>Eukaryota</taxon>
        <taxon>Sar</taxon>
        <taxon>Stramenopiles</taxon>
        <taxon>Ochrophyta</taxon>
        <taxon>Bacillariophyta</taxon>
        <taxon>Mediophyceae</taxon>
        <taxon>Biddulphiophycidae</taxon>
        <taxon>Hemiaulales</taxon>
        <taxon>Hemiaulaceae</taxon>
        <taxon>Eucampia</taxon>
    </lineage>
</organism>
<evidence type="ECO:0000313" key="1">
    <source>
        <dbReference type="EMBL" id="CAD9659064.1"/>
    </source>
</evidence>
<sequence>MDFTRKTRLVAEGCRTPDPVTSTYARVVSRDDVHIESRYISLNSLDAWAGYIQRAYLQAPCTEQYYTIMGKEFGPEFESTKALIVRAACVLK</sequence>
<dbReference type="AlphaFoldDB" id="A0A7S2R2Q1"/>
<protein>
    <submittedName>
        <fullName evidence="1">Uncharacterized protein</fullName>
    </submittedName>
</protein>
<name>A0A7S2R2Q1_9STRA</name>
<proteinExistence type="predicted"/>